<dbReference type="InterPro" id="IPR054160">
    <property type="entry name" value="MrkD_recept-bd"/>
</dbReference>
<dbReference type="EMBL" id="JAFMOU010000069">
    <property type="protein sequence ID" value="MBU9836221.1"/>
    <property type="molecule type" value="Genomic_DNA"/>
</dbReference>
<feature type="domain" description="Fimbrial-type adhesion" evidence="1">
    <location>
        <begin position="183"/>
        <end position="325"/>
    </location>
</feature>
<dbReference type="Pfam" id="PF22003">
    <property type="entry name" value="MrkDrd"/>
    <property type="match status" value="1"/>
</dbReference>
<evidence type="ECO:0000259" key="1">
    <source>
        <dbReference type="Pfam" id="PF00419"/>
    </source>
</evidence>
<sequence>MLQPGTTRKPVTKMSLLLTKTGIFFLFFFPVLSHAQCTSTEQARELTFTPGHIVIPHNRPAGYVLYEQVLTDPSSGGASKILNCQGGGKINARINLGNLLKNNIYSTNIPGVGYRLSLTEHPFPWDLDLKCNNTICQRDIPVNTQYKLELIKTNDRKTTAGVLSAGRYAKLITDGGSDITHINIGSTLIAPSACTLSDENIHVDLGRFDVKDFKGPGSSVGERNFRIDLNCDAQMQYSIVFDGIEPEAKPSNGLIALDKIPGSAGGISLRIKHNSQPVELRKDIPFTTDVMGTTSLLFSVEYYQIMDNVVAGKANGKATFNIRYD</sequence>
<dbReference type="InterPro" id="IPR050263">
    <property type="entry name" value="Bact_Fimbrial_Adh_Pro"/>
</dbReference>
<dbReference type="PANTHER" id="PTHR33420">
    <property type="entry name" value="FIMBRIAL SUBUNIT ELFA-RELATED"/>
    <property type="match status" value="1"/>
</dbReference>
<dbReference type="InterPro" id="IPR000259">
    <property type="entry name" value="Adhesion_dom_fimbrial"/>
</dbReference>
<gene>
    <name evidence="3" type="ORF">J1786_15550</name>
</gene>
<dbReference type="PANTHER" id="PTHR33420:SF12">
    <property type="entry name" value="FIMBRIN-LIKE PROTEIN FIMI-RELATED"/>
    <property type="match status" value="1"/>
</dbReference>
<protein>
    <submittedName>
        <fullName evidence="3">Fimbrial protein</fullName>
    </submittedName>
</protein>
<reference evidence="3 4" key="1">
    <citation type="submission" date="2021-03" db="EMBL/GenBank/DDBJ databases">
        <title>Five novel Rahnella species.</title>
        <authorList>
            <person name="Brady C."/>
            <person name="Asselin J."/>
            <person name="Beer S."/>
            <person name="Bruberg M.B."/>
            <person name="Crampton B."/>
            <person name="Venter S."/>
            <person name="Arnold D."/>
            <person name="Denman S."/>
        </authorList>
    </citation>
    <scope>NUCLEOTIDE SEQUENCE [LARGE SCALE GENOMIC DNA]</scope>
    <source>
        <strain evidence="3 4">L72c</strain>
    </source>
</reference>
<evidence type="ECO:0000313" key="3">
    <source>
        <dbReference type="EMBL" id="MBU9836221.1"/>
    </source>
</evidence>
<comment type="caution">
    <text evidence="3">The sequence shown here is derived from an EMBL/GenBank/DDBJ whole genome shotgun (WGS) entry which is preliminary data.</text>
</comment>
<name>A0ABS6L2Z8_9GAMM</name>
<proteinExistence type="predicted"/>
<accession>A0ABS6L2Z8</accession>
<evidence type="ECO:0000259" key="2">
    <source>
        <dbReference type="Pfam" id="PF22003"/>
    </source>
</evidence>
<evidence type="ECO:0000313" key="4">
    <source>
        <dbReference type="Proteomes" id="UP000699865"/>
    </source>
</evidence>
<feature type="domain" description="MrkD-like receptor binding" evidence="2">
    <location>
        <begin position="50"/>
        <end position="172"/>
    </location>
</feature>
<keyword evidence="4" id="KW-1185">Reference proteome</keyword>
<dbReference type="Pfam" id="PF00419">
    <property type="entry name" value="Fimbrial"/>
    <property type="match status" value="1"/>
</dbReference>
<dbReference type="Proteomes" id="UP000699865">
    <property type="component" value="Unassembled WGS sequence"/>
</dbReference>
<dbReference type="RefSeq" id="WP_217138682.1">
    <property type="nucleotide sequence ID" value="NZ_JAFMOU010000069.1"/>
</dbReference>
<organism evidence="3 4">
    <name type="scientific">Rahnella perminowiae</name>
    <dbReference type="NCBI Taxonomy" id="2816244"/>
    <lineage>
        <taxon>Bacteria</taxon>
        <taxon>Pseudomonadati</taxon>
        <taxon>Pseudomonadota</taxon>
        <taxon>Gammaproteobacteria</taxon>
        <taxon>Enterobacterales</taxon>
        <taxon>Yersiniaceae</taxon>
        <taxon>Rahnella</taxon>
    </lineage>
</organism>